<name>A0A6C2YW18_9BACT</name>
<dbReference type="RefSeq" id="WP_162660785.1">
    <property type="nucleotide sequence ID" value="NZ_LR593887.1"/>
</dbReference>
<dbReference type="PROSITE" id="PS00455">
    <property type="entry name" value="AMP_BINDING"/>
    <property type="match status" value="1"/>
</dbReference>
<feature type="domain" description="AMP-binding enzyme C-terminal" evidence="4">
    <location>
        <begin position="417"/>
        <end position="492"/>
    </location>
</feature>
<dbReference type="KEGG" id="tim:GMBLW1_35490"/>
<dbReference type="Gene3D" id="3.30.300.30">
    <property type="match status" value="1"/>
</dbReference>
<dbReference type="GO" id="GO:0006631">
    <property type="term" value="P:fatty acid metabolic process"/>
    <property type="evidence" value="ECO:0007669"/>
    <property type="project" value="TreeGrafter"/>
</dbReference>
<evidence type="ECO:0000256" key="2">
    <source>
        <dbReference type="ARBA" id="ARBA00022598"/>
    </source>
</evidence>
<comment type="similarity">
    <text evidence="1">Belongs to the ATP-dependent AMP-binding enzyme family.</text>
</comment>
<keyword evidence="2 5" id="KW-0436">Ligase</keyword>
<gene>
    <name evidence="5" type="ORF">GMBLW1_35490</name>
</gene>
<dbReference type="InterPro" id="IPR042099">
    <property type="entry name" value="ANL_N_sf"/>
</dbReference>
<feature type="domain" description="AMP-dependent synthetase/ligase" evidence="3">
    <location>
        <begin position="8"/>
        <end position="366"/>
    </location>
</feature>
<dbReference type="GO" id="GO:0031956">
    <property type="term" value="F:medium-chain fatty acid-CoA ligase activity"/>
    <property type="evidence" value="ECO:0007669"/>
    <property type="project" value="TreeGrafter"/>
</dbReference>
<dbReference type="EMBL" id="LR586016">
    <property type="protein sequence ID" value="VIP05644.1"/>
    <property type="molecule type" value="Genomic_DNA"/>
</dbReference>
<dbReference type="Proteomes" id="UP000464378">
    <property type="component" value="Chromosome"/>
</dbReference>
<evidence type="ECO:0000256" key="1">
    <source>
        <dbReference type="ARBA" id="ARBA00006432"/>
    </source>
</evidence>
<organism evidence="5">
    <name type="scientific">Tuwongella immobilis</name>
    <dbReference type="NCBI Taxonomy" id="692036"/>
    <lineage>
        <taxon>Bacteria</taxon>
        <taxon>Pseudomonadati</taxon>
        <taxon>Planctomycetota</taxon>
        <taxon>Planctomycetia</taxon>
        <taxon>Gemmatales</taxon>
        <taxon>Gemmataceae</taxon>
        <taxon>Tuwongella</taxon>
    </lineage>
</organism>
<evidence type="ECO:0000259" key="4">
    <source>
        <dbReference type="Pfam" id="PF13193"/>
    </source>
</evidence>
<dbReference type="PANTHER" id="PTHR43201">
    <property type="entry name" value="ACYL-COA SYNTHETASE"/>
    <property type="match status" value="1"/>
</dbReference>
<dbReference type="InterPro" id="IPR025110">
    <property type="entry name" value="AMP-bd_C"/>
</dbReference>
<dbReference type="FunCoup" id="A0A6C2YW18">
    <property type="interactions" value="268"/>
</dbReference>
<dbReference type="AlphaFoldDB" id="A0A6C2YW18"/>
<evidence type="ECO:0000259" key="3">
    <source>
        <dbReference type="Pfam" id="PF00501"/>
    </source>
</evidence>
<dbReference type="SUPFAM" id="SSF56801">
    <property type="entry name" value="Acetyl-CoA synthetase-like"/>
    <property type="match status" value="1"/>
</dbReference>
<sequence length="509" mass="55598">MAIWQFLHENAARQPDRLAVIHERCQLTYAELEDWVERIATGLHFQGLAGCDRVVTVLGNTPEHLALLLACFRAGLVVVPLAPWSILAQIRYALRTSGARGIVAPTATLQAVFEDHGELRPDIIINTGDPLPIPGMIPWEVIEAGPGEVPPLPKSDRDHLAIIVFTSGTTSRPKAVVHSQNRLARRVIAYADRLQLTPRDVAYIIIGIGRPVVLAGQVLAMLRCGGTIVLRESCDPAAFWEGFRQPPQKTLTFGAPGVMKSLLAHPASREVDWSQCPYWLVGGDCVSPELHAGFIARAGRPLIEMCGMTETGFYSLNPPDRPRIGSIGQVLPGVTVRIVDAEGTPVSCGEIGEIAIRTPDGMIGYWNDTAETFRVIRDDWLYTGDLARMDADGYLWFVGRSKDIIVRMGYKVSPILVEQALETHPSIERAVVVGAPDSLAGQVPFAFLQLAANQPAPNADELRTYLADRLDPPSIPDSFVPIAEWPLTYAGKLDRARLVWIATNGGVPF</sequence>
<dbReference type="PANTHER" id="PTHR43201:SF5">
    <property type="entry name" value="MEDIUM-CHAIN ACYL-COA LIGASE ACSF2, MITOCHONDRIAL"/>
    <property type="match status" value="1"/>
</dbReference>
<evidence type="ECO:0008006" key="7">
    <source>
        <dbReference type="Google" id="ProtNLM"/>
    </source>
</evidence>
<evidence type="ECO:0000313" key="6">
    <source>
        <dbReference type="Proteomes" id="UP000464378"/>
    </source>
</evidence>
<dbReference type="Pfam" id="PF00501">
    <property type="entry name" value="AMP-binding"/>
    <property type="match status" value="1"/>
</dbReference>
<dbReference type="InterPro" id="IPR020845">
    <property type="entry name" value="AMP-binding_CS"/>
</dbReference>
<dbReference type="InterPro" id="IPR045851">
    <property type="entry name" value="AMP-bd_C_sf"/>
</dbReference>
<keyword evidence="6" id="KW-1185">Reference proteome</keyword>
<dbReference type="InParanoid" id="A0A6C2YW18"/>
<protein>
    <recommendedName>
        <fullName evidence="7">AMP-dependent synthetase/ligase domain-containing protein</fullName>
    </recommendedName>
</protein>
<evidence type="ECO:0000313" key="5">
    <source>
        <dbReference type="EMBL" id="VIP05644.1"/>
    </source>
</evidence>
<dbReference type="InterPro" id="IPR000873">
    <property type="entry name" value="AMP-dep_synth/lig_dom"/>
</dbReference>
<dbReference type="EMBL" id="LR593887">
    <property type="protein sequence ID" value="VTS08644.1"/>
    <property type="molecule type" value="Genomic_DNA"/>
</dbReference>
<dbReference type="Gene3D" id="3.40.50.12780">
    <property type="entry name" value="N-terminal domain of ligase-like"/>
    <property type="match status" value="1"/>
</dbReference>
<dbReference type="Pfam" id="PF13193">
    <property type="entry name" value="AMP-binding_C"/>
    <property type="match status" value="1"/>
</dbReference>
<reference evidence="5" key="1">
    <citation type="submission" date="2019-04" db="EMBL/GenBank/DDBJ databases">
        <authorList>
            <consortium name="Science for Life Laboratories"/>
        </authorList>
    </citation>
    <scope>NUCLEOTIDE SEQUENCE</scope>
    <source>
        <strain evidence="5">MBLW1</strain>
    </source>
</reference>
<proteinExistence type="inferred from homology"/>
<accession>A0A6C2YW18</accession>